<dbReference type="AlphaFoldDB" id="A0A7I4Z404"/>
<evidence type="ECO:0000256" key="1">
    <source>
        <dbReference type="SAM" id="MobiDB-lite"/>
    </source>
</evidence>
<keyword evidence="2" id="KW-1185">Reference proteome</keyword>
<dbReference type="WBParaSite" id="HCON_00172380-00001">
    <property type="protein sequence ID" value="HCON_00172380-00001"/>
    <property type="gene ID" value="HCON_00172380"/>
</dbReference>
<organism evidence="2 3">
    <name type="scientific">Haemonchus contortus</name>
    <name type="common">Barber pole worm</name>
    <dbReference type="NCBI Taxonomy" id="6289"/>
    <lineage>
        <taxon>Eukaryota</taxon>
        <taxon>Metazoa</taxon>
        <taxon>Ecdysozoa</taxon>
        <taxon>Nematoda</taxon>
        <taxon>Chromadorea</taxon>
        <taxon>Rhabditida</taxon>
        <taxon>Rhabditina</taxon>
        <taxon>Rhabditomorpha</taxon>
        <taxon>Strongyloidea</taxon>
        <taxon>Trichostrongylidae</taxon>
        <taxon>Haemonchus</taxon>
    </lineage>
</organism>
<evidence type="ECO:0000313" key="3">
    <source>
        <dbReference type="WBParaSite" id="HCON_00172380-00001"/>
    </source>
</evidence>
<accession>A0A7I4Z404</accession>
<proteinExistence type="predicted"/>
<reference evidence="3" key="1">
    <citation type="submission" date="2020-12" db="UniProtKB">
        <authorList>
            <consortium name="WormBaseParasite"/>
        </authorList>
    </citation>
    <scope>IDENTIFICATION</scope>
    <source>
        <strain evidence="3">MHco3</strain>
    </source>
</reference>
<name>A0A7I4Z404_HAECO</name>
<protein>
    <submittedName>
        <fullName evidence="3">Uncharacterized protein</fullName>
    </submittedName>
</protein>
<sequence length="110" mass="12350">MVRSQRKTQKKVPSKDPCLDVPSDVTPVDMPGSQKQLELDKISATDLLKAIIEHNKDPLLEPLSIALSEKIPREFSESIKSEKKARSIAVYDLEEAGTELRPSEHQKDLD</sequence>
<dbReference type="Proteomes" id="UP000025227">
    <property type="component" value="Unplaced"/>
</dbReference>
<feature type="region of interest" description="Disordered" evidence="1">
    <location>
        <begin position="1"/>
        <end position="33"/>
    </location>
</feature>
<dbReference type="OrthoDB" id="5890555at2759"/>
<feature type="compositionally biased region" description="Basic residues" evidence="1">
    <location>
        <begin position="1"/>
        <end position="12"/>
    </location>
</feature>
<evidence type="ECO:0000313" key="2">
    <source>
        <dbReference type="Proteomes" id="UP000025227"/>
    </source>
</evidence>